<protein>
    <recommendedName>
        <fullName evidence="2">phosphoribosylanthranilate isomerase</fullName>
        <ecNumber evidence="2">5.3.1.24</ecNumber>
    </recommendedName>
</protein>
<evidence type="ECO:0000256" key="4">
    <source>
        <dbReference type="ARBA" id="ARBA00022822"/>
    </source>
</evidence>
<dbReference type="PANTHER" id="PTHR42894">
    <property type="entry name" value="N-(5'-PHOSPHORIBOSYL)ANTHRANILATE ISOMERASE"/>
    <property type="match status" value="1"/>
</dbReference>
<gene>
    <name evidence="9" type="ORF">UFOPK3444_00112</name>
</gene>
<dbReference type="InterPro" id="IPR013785">
    <property type="entry name" value="Aldolase_TIM"/>
</dbReference>
<keyword evidence="3" id="KW-0028">Amino-acid biosynthesis</keyword>
<name>A0A6J7CSG1_9ZZZZ</name>
<proteinExistence type="inferred from homology"/>
<dbReference type="EMBL" id="CAFBLU010000001">
    <property type="protein sequence ID" value="CAB4859818.1"/>
    <property type="molecule type" value="Genomic_DNA"/>
</dbReference>
<dbReference type="InterPro" id="IPR001240">
    <property type="entry name" value="PRAI_dom"/>
</dbReference>
<evidence type="ECO:0000256" key="1">
    <source>
        <dbReference type="ARBA" id="ARBA00004664"/>
    </source>
</evidence>
<evidence type="ECO:0000256" key="7">
    <source>
        <dbReference type="SAM" id="MobiDB-lite"/>
    </source>
</evidence>
<sequence>MTRLEDAELALELEAWAVGMVFHRESPRHCEIDDAFEIATLVKRKAESVGVFYNATLDSVARIADLVGLTLIQLHGDEGPDYCSEISRRTGCGVIKAARVKSPADVLDLRIYPTAYHLLDTHVPEMPGGTGESFPWEFAGTHQGPVPFILAGGLRADNVIDAIGAAHPFAVDVASGTEAAPGIKDPVRMRDFADAVRSTDPFVPEEEVFDGGLDGPPLEVDEAAAAPEEAS</sequence>
<dbReference type="SUPFAM" id="SSF51366">
    <property type="entry name" value="Ribulose-phoshate binding barrel"/>
    <property type="match status" value="1"/>
</dbReference>
<evidence type="ECO:0000256" key="6">
    <source>
        <dbReference type="ARBA" id="ARBA00023235"/>
    </source>
</evidence>
<evidence type="ECO:0000256" key="2">
    <source>
        <dbReference type="ARBA" id="ARBA00012572"/>
    </source>
</evidence>
<comment type="pathway">
    <text evidence="1">Amino-acid biosynthesis; L-tryptophan biosynthesis; L-tryptophan from chorismate: step 3/5.</text>
</comment>
<dbReference type="GO" id="GO:0004640">
    <property type="term" value="F:phosphoribosylanthranilate isomerase activity"/>
    <property type="evidence" value="ECO:0007669"/>
    <property type="project" value="UniProtKB-EC"/>
</dbReference>
<keyword evidence="6" id="KW-0413">Isomerase</keyword>
<dbReference type="AlphaFoldDB" id="A0A6J7CSG1"/>
<reference evidence="9" key="1">
    <citation type="submission" date="2020-05" db="EMBL/GenBank/DDBJ databases">
        <authorList>
            <person name="Chiriac C."/>
            <person name="Salcher M."/>
            <person name="Ghai R."/>
            <person name="Kavagutti S V."/>
        </authorList>
    </citation>
    <scope>NUCLEOTIDE SEQUENCE</scope>
</reference>
<keyword evidence="4" id="KW-0822">Tryptophan biosynthesis</keyword>
<dbReference type="Gene3D" id="3.20.20.70">
    <property type="entry name" value="Aldolase class I"/>
    <property type="match status" value="1"/>
</dbReference>
<keyword evidence="5" id="KW-0057">Aromatic amino acid biosynthesis</keyword>
<evidence type="ECO:0000256" key="3">
    <source>
        <dbReference type="ARBA" id="ARBA00022605"/>
    </source>
</evidence>
<dbReference type="EC" id="5.3.1.24" evidence="2"/>
<dbReference type="UniPathway" id="UPA00035">
    <property type="reaction ID" value="UER00042"/>
</dbReference>
<accession>A0A6J7CSG1</accession>
<dbReference type="InterPro" id="IPR044643">
    <property type="entry name" value="TrpF_fam"/>
</dbReference>
<dbReference type="InterPro" id="IPR011060">
    <property type="entry name" value="RibuloseP-bd_barrel"/>
</dbReference>
<evidence type="ECO:0000259" key="8">
    <source>
        <dbReference type="Pfam" id="PF00697"/>
    </source>
</evidence>
<organism evidence="9">
    <name type="scientific">freshwater metagenome</name>
    <dbReference type="NCBI Taxonomy" id="449393"/>
    <lineage>
        <taxon>unclassified sequences</taxon>
        <taxon>metagenomes</taxon>
        <taxon>ecological metagenomes</taxon>
    </lineage>
</organism>
<feature type="region of interest" description="Disordered" evidence="7">
    <location>
        <begin position="201"/>
        <end position="231"/>
    </location>
</feature>
<dbReference type="CDD" id="cd00405">
    <property type="entry name" value="PRAI"/>
    <property type="match status" value="1"/>
</dbReference>
<feature type="domain" description="N-(5'phosphoribosyl) anthranilate isomerase (PRAI)" evidence="8">
    <location>
        <begin position="2"/>
        <end position="194"/>
    </location>
</feature>
<dbReference type="HAMAP" id="MF_00135">
    <property type="entry name" value="PRAI"/>
    <property type="match status" value="1"/>
</dbReference>
<dbReference type="Pfam" id="PF00697">
    <property type="entry name" value="PRAI"/>
    <property type="match status" value="1"/>
</dbReference>
<dbReference type="PANTHER" id="PTHR42894:SF1">
    <property type="entry name" value="N-(5'-PHOSPHORIBOSYL)ANTHRANILATE ISOMERASE"/>
    <property type="match status" value="1"/>
</dbReference>
<dbReference type="GO" id="GO:0000162">
    <property type="term" value="P:L-tryptophan biosynthetic process"/>
    <property type="evidence" value="ECO:0007669"/>
    <property type="project" value="UniProtKB-UniPathway"/>
</dbReference>
<evidence type="ECO:0000313" key="9">
    <source>
        <dbReference type="EMBL" id="CAB4859818.1"/>
    </source>
</evidence>
<evidence type="ECO:0000256" key="5">
    <source>
        <dbReference type="ARBA" id="ARBA00023141"/>
    </source>
</evidence>